<dbReference type="VEuPathDB" id="FungiDB:QG37_00590"/>
<evidence type="ECO:0000313" key="2">
    <source>
        <dbReference type="Proteomes" id="UP000037122"/>
    </source>
</evidence>
<evidence type="ECO:0000313" key="1">
    <source>
        <dbReference type="EMBL" id="KNE02335.1"/>
    </source>
</evidence>
<protein>
    <submittedName>
        <fullName evidence="1">Uncharacterized protein</fullName>
    </submittedName>
</protein>
<organism evidence="1 2">
    <name type="scientific">Candidozyma auris</name>
    <name type="common">Yeast</name>
    <name type="synonym">Candida auris</name>
    <dbReference type="NCBI Taxonomy" id="498019"/>
    <lineage>
        <taxon>Eukaryota</taxon>
        <taxon>Fungi</taxon>
        <taxon>Dikarya</taxon>
        <taxon>Ascomycota</taxon>
        <taxon>Saccharomycotina</taxon>
        <taxon>Pichiomycetes</taxon>
        <taxon>Metschnikowiaceae</taxon>
        <taxon>Candidozyma</taxon>
    </lineage>
</organism>
<accession>A0A0L0P7W8</accession>
<name>A0A0L0P7W8_CANAR</name>
<gene>
    <name evidence="1" type="ORF">QG37_00590</name>
</gene>
<proteinExistence type="predicted"/>
<reference evidence="2" key="1">
    <citation type="journal article" date="2015" name="BMC Genomics">
        <title>Draft genome of a commonly misdiagnosed multidrug resistant pathogen Candida auris.</title>
        <authorList>
            <person name="Chatterjee S."/>
            <person name="Alampalli S.V."/>
            <person name="Nageshan R.K."/>
            <person name="Chettiar S.T."/>
            <person name="Joshi S."/>
            <person name="Tatu U.S."/>
        </authorList>
    </citation>
    <scope>NUCLEOTIDE SEQUENCE [LARGE SCALE GENOMIC DNA]</scope>
    <source>
        <strain evidence="2">6684</strain>
    </source>
</reference>
<dbReference type="EMBL" id="LGST01000004">
    <property type="protein sequence ID" value="KNE02335.1"/>
    <property type="molecule type" value="Genomic_DNA"/>
</dbReference>
<dbReference type="Proteomes" id="UP000037122">
    <property type="component" value="Unassembled WGS sequence"/>
</dbReference>
<dbReference type="AlphaFoldDB" id="A0A0L0P7W8"/>
<sequence>MRNELVYEIEKFFFKDVVFDVVVVDKVVVAM</sequence>
<comment type="caution">
    <text evidence="1">The sequence shown here is derived from an EMBL/GenBank/DDBJ whole genome shotgun (WGS) entry which is preliminary data.</text>
</comment>